<proteinExistence type="predicted"/>
<reference evidence="3 4" key="1">
    <citation type="journal article" date="2018" name="IMA Fungus">
        <title>IMA Genome-F 9: Draft genome sequence of Annulohypoxylon stygium, Aspergillus mulundensis, Berkeleyomyces basicola (syn. Thielaviopsis basicola), Ceratocystis smalleyi, two Cercospora beticola strains, Coleophoma cylindrospora, Fusarium fracticaudum, Phialophora cf. hyalina, and Morchella septimelata.</title>
        <authorList>
            <person name="Wingfield B.D."/>
            <person name="Bills G.F."/>
            <person name="Dong Y."/>
            <person name="Huang W."/>
            <person name="Nel W.J."/>
            <person name="Swalarsk-Parry B.S."/>
            <person name="Vaghefi N."/>
            <person name="Wilken P.M."/>
            <person name="An Z."/>
            <person name="de Beer Z.W."/>
            <person name="De Vos L."/>
            <person name="Chen L."/>
            <person name="Duong T.A."/>
            <person name="Gao Y."/>
            <person name="Hammerbacher A."/>
            <person name="Kikkert J.R."/>
            <person name="Li Y."/>
            <person name="Li H."/>
            <person name="Li K."/>
            <person name="Li Q."/>
            <person name="Liu X."/>
            <person name="Ma X."/>
            <person name="Naidoo K."/>
            <person name="Pethybridge S.J."/>
            <person name="Sun J."/>
            <person name="Steenkamp E.T."/>
            <person name="van der Nest M.A."/>
            <person name="van Wyk S."/>
            <person name="Wingfield M.J."/>
            <person name="Xiong C."/>
            <person name="Yue Q."/>
            <person name="Zhang X."/>
        </authorList>
    </citation>
    <scope>NUCLEOTIDE SEQUENCE [LARGE SCALE GENOMIC DNA]</scope>
    <source>
        <strain evidence="3 4">BP6252</strain>
    </source>
</reference>
<dbReference type="Pfam" id="PF24355">
    <property type="entry name" value="DUF7514"/>
    <property type="match status" value="1"/>
</dbReference>
<evidence type="ECO:0000259" key="2">
    <source>
        <dbReference type="Pfam" id="PF24355"/>
    </source>
</evidence>
<evidence type="ECO:0000256" key="1">
    <source>
        <dbReference type="SAM" id="MobiDB-lite"/>
    </source>
</evidence>
<feature type="compositionally biased region" description="Basic and acidic residues" evidence="1">
    <location>
        <begin position="320"/>
        <end position="339"/>
    </location>
</feature>
<evidence type="ECO:0000313" key="3">
    <source>
        <dbReference type="EMBL" id="RDW84549.1"/>
    </source>
</evidence>
<organism evidence="3 4">
    <name type="scientific">Coleophoma cylindrospora</name>
    <dbReference type="NCBI Taxonomy" id="1849047"/>
    <lineage>
        <taxon>Eukaryota</taxon>
        <taxon>Fungi</taxon>
        <taxon>Dikarya</taxon>
        <taxon>Ascomycota</taxon>
        <taxon>Pezizomycotina</taxon>
        <taxon>Leotiomycetes</taxon>
        <taxon>Helotiales</taxon>
        <taxon>Dermateaceae</taxon>
        <taxon>Coleophoma</taxon>
    </lineage>
</organism>
<name>A0A3D8SE05_9HELO</name>
<comment type="caution">
    <text evidence="3">The sequence shown here is derived from an EMBL/GenBank/DDBJ whole genome shotgun (WGS) entry which is preliminary data.</text>
</comment>
<dbReference type="STRING" id="1849047.A0A3D8SE05"/>
<feature type="compositionally biased region" description="Basic and acidic residues" evidence="1">
    <location>
        <begin position="386"/>
        <end position="431"/>
    </location>
</feature>
<feature type="region of interest" description="Disordered" evidence="1">
    <location>
        <begin position="318"/>
        <end position="431"/>
    </location>
</feature>
<gene>
    <name evidence="3" type="ORF">BP6252_02139</name>
</gene>
<protein>
    <recommendedName>
        <fullName evidence="2">DUF7514 domain-containing protein</fullName>
    </recommendedName>
</protein>
<feature type="compositionally biased region" description="Basic and acidic residues" evidence="1">
    <location>
        <begin position="61"/>
        <end position="71"/>
    </location>
</feature>
<accession>A0A3D8SE05</accession>
<evidence type="ECO:0000313" key="4">
    <source>
        <dbReference type="Proteomes" id="UP000256645"/>
    </source>
</evidence>
<feature type="compositionally biased region" description="Low complexity" evidence="1">
    <location>
        <begin position="103"/>
        <end position="117"/>
    </location>
</feature>
<dbReference type="AlphaFoldDB" id="A0A3D8SE05"/>
<dbReference type="OrthoDB" id="7873042at2759"/>
<feature type="region of interest" description="Disordered" evidence="1">
    <location>
        <begin position="1"/>
        <end position="128"/>
    </location>
</feature>
<dbReference type="Proteomes" id="UP000256645">
    <property type="component" value="Unassembled WGS sequence"/>
</dbReference>
<dbReference type="InterPro" id="IPR055936">
    <property type="entry name" value="DUF7514"/>
</dbReference>
<feature type="domain" description="DUF7514" evidence="2">
    <location>
        <begin position="147"/>
        <end position="317"/>
    </location>
</feature>
<feature type="compositionally biased region" description="Basic and acidic residues" evidence="1">
    <location>
        <begin position="350"/>
        <end position="378"/>
    </location>
</feature>
<keyword evidence="4" id="KW-1185">Reference proteome</keyword>
<dbReference type="EMBL" id="PDLM01000002">
    <property type="protein sequence ID" value="RDW84549.1"/>
    <property type="molecule type" value="Genomic_DNA"/>
</dbReference>
<feature type="compositionally biased region" description="Polar residues" evidence="1">
    <location>
        <begin position="89"/>
        <end position="102"/>
    </location>
</feature>
<sequence>MVLKESGYVVPGAPGFPARVLPPPLPPRRDSAASSTKQAPARMTEMPTADWGSLWNIMKAPLEKEKSERKEKKGRMGGWMKDLGRVGGSTFSMASGGPNENGSRSTQPPSNNSNSTLPPSPPKSVHRGIERVDSSMPSYPEPANWEPLFEADLTPRPIFVALMSTIFGKLDSEHSGYLTPEVYSSFLDLQGTDLQHNTWKLALEKAGGEQCKDVADLELSLYFADMKVSHELNIRSKIFTPSEAAAEGPASVTEQRIKDSMTFSANMPMLSRQGFIDLSAIQYLKDPSKGHEELAKAVSTYGIWKDLCEMPRSVLPASKAGKDTVEEKPEAKAESKAGEDFEEQDLYGADETKVTAKVDTAPAKEEAEKKDTVEKEEAVVAPAATKKADEVETSEEAAKTVEADSKSEEVKKADPVAAAADEKAEPVESTN</sequence>